<sequence length="117" mass="13314">MAASWIRLGYLDIYVLWLPVTYLCFSISDGSIKNLKKIKKLSRSQSISVVFSFIISVIVVFALIQLANYLINDVLHLQGWIKTLSQIIAVIVALYPVKFTFGSIVYKVNEDLNSKKR</sequence>
<accession>A0AA95SET3</accession>
<dbReference type="KEGG" id="nnv:QNH39_18455"/>
<proteinExistence type="predicted"/>
<evidence type="ECO:0000313" key="3">
    <source>
        <dbReference type="Proteomes" id="UP001178288"/>
    </source>
</evidence>
<name>A0AA95SET3_9BACI</name>
<keyword evidence="1" id="KW-0812">Transmembrane</keyword>
<dbReference type="AlphaFoldDB" id="A0AA95SET3"/>
<organism evidence="2 3">
    <name type="scientific">Neobacillus novalis</name>
    <dbReference type="NCBI Taxonomy" id="220687"/>
    <lineage>
        <taxon>Bacteria</taxon>
        <taxon>Bacillati</taxon>
        <taxon>Bacillota</taxon>
        <taxon>Bacilli</taxon>
        <taxon>Bacillales</taxon>
        <taxon>Bacillaceae</taxon>
        <taxon>Neobacillus</taxon>
    </lineage>
</organism>
<feature type="transmembrane region" description="Helical" evidence="1">
    <location>
        <begin position="87"/>
        <end position="108"/>
    </location>
</feature>
<gene>
    <name evidence="2" type="ORF">QNH39_18455</name>
</gene>
<dbReference type="RefSeq" id="WP_235845477.1">
    <property type="nucleotide sequence ID" value="NZ_CP126114.1"/>
</dbReference>
<feature type="transmembrane region" description="Helical" evidence="1">
    <location>
        <begin position="46"/>
        <end position="67"/>
    </location>
</feature>
<keyword evidence="1" id="KW-0472">Membrane</keyword>
<feature type="transmembrane region" description="Helical" evidence="1">
    <location>
        <begin position="6"/>
        <end position="25"/>
    </location>
</feature>
<evidence type="ECO:0000256" key="1">
    <source>
        <dbReference type="SAM" id="Phobius"/>
    </source>
</evidence>
<keyword evidence="3" id="KW-1185">Reference proteome</keyword>
<reference evidence="2" key="1">
    <citation type="submission" date="2023-05" db="EMBL/GenBank/DDBJ databases">
        <title>Comparative genomics of Bacillaceae isolates and their secondary metabolite potential.</title>
        <authorList>
            <person name="Song L."/>
            <person name="Nielsen L.J."/>
            <person name="Mohite O."/>
            <person name="Xu X."/>
            <person name="Weber T."/>
            <person name="Kovacs A.T."/>
        </authorList>
    </citation>
    <scope>NUCLEOTIDE SEQUENCE</scope>
    <source>
        <strain evidence="2">XLM17</strain>
    </source>
</reference>
<dbReference type="EMBL" id="CP126114">
    <property type="protein sequence ID" value="WHY84626.1"/>
    <property type="molecule type" value="Genomic_DNA"/>
</dbReference>
<keyword evidence="1" id="KW-1133">Transmembrane helix</keyword>
<protein>
    <submittedName>
        <fullName evidence="2">Disulfide bond formation protein DsbD</fullName>
    </submittedName>
</protein>
<evidence type="ECO:0000313" key="2">
    <source>
        <dbReference type="EMBL" id="WHY84626.1"/>
    </source>
</evidence>
<dbReference type="Proteomes" id="UP001178288">
    <property type="component" value="Chromosome"/>
</dbReference>